<evidence type="ECO:0000256" key="1">
    <source>
        <dbReference type="SAM" id="MobiDB-lite"/>
    </source>
</evidence>
<feature type="compositionally biased region" description="Basic and acidic residues" evidence="1">
    <location>
        <begin position="999"/>
        <end position="1011"/>
    </location>
</feature>
<evidence type="ECO:0000313" key="3">
    <source>
        <dbReference type="Proteomes" id="UP000786811"/>
    </source>
</evidence>
<protein>
    <recommendedName>
        <fullName evidence="4">SAM domain-containing protein</fullName>
    </recommendedName>
</protein>
<dbReference type="Proteomes" id="UP000786811">
    <property type="component" value="Unassembled WGS sequence"/>
</dbReference>
<evidence type="ECO:0008006" key="4">
    <source>
        <dbReference type="Google" id="ProtNLM"/>
    </source>
</evidence>
<dbReference type="AlphaFoldDB" id="A0A8J2HNQ3"/>
<feature type="region of interest" description="Disordered" evidence="1">
    <location>
        <begin position="838"/>
        <end position="858"/>
    </location>
</feature>
<dbReference type="EMBL" id="CAJNRD030001123">
    <property type="protein sequence ID" value="CAG5102828.1"/>
    <property type="molecule type" value="Genomic_DNA"/>
</dbReference>
<gene>
    <name evidence="2" type="ORF">HICCMSTLAB_LOCUS11204</name>
</gene>
<sequence length="1177" mass="134737">MEGFKNLTVDQLIAKLGDLADDEETITILRKECEQLLISASEFLKHKVEDFLIDEGLINNDRAKDVLRAFNFNEVFTDLKTLDQQIAALAAHSGYIYPIDIPLGYRIDQKLDRASGTYIPDLVMETCQYVPVIDTLKLVISNPNVLEAILTEEKSPDGILILQPFLNDLALLEKDDGVLVEMENGNFILRATIAAFFDDGLAVHDVFNLLGPSANQFCRLCMYSRTDLHTGSLEFGPERSKELFDYHLNVLKESNFSDETKTLTGVRGSCCLNDSKYFHISRNKIFDPMHDFLCGICPMIIKLVLKHYIVDKQKLSVENFNNRISSFQWGYCEMKNKPSANFTVSILRRKEHTLSQKAMQIWSLIRAIPFLLSDVIDSDDEHMILVINLLQIMELVFAPKITHSLIPYLDALIREFRSSFKTLFPDVNEINKFHHISHYPKCILWSGPQANYWCMRYEAKHHGAQVRAEVVHNFKNPPKTLIRVFQCGQSAKWGGKNVEMFQVLKSSGKYVLVQETLSQKFLIDLNYDNHNQVFRSNSIKVNSVEFRLGLYTCLESARLRPDNLPLFGVIDEIIVLNNTDVYLLLSICTTCSFDTSLHAYHIECNEDIKTQSFINVLNLAHYKPFSCWNKAECDALYLSLPQRINGNAFIELTKEDLQIMGIKIGPQKLILKVLSSIMTASSTVNDSIIQPPSSSNNNSSIGVKLLLQPEPSTSNTTVIDSTKFSNNSTIRETLSKDSTKQGQKLLKILDDDTQIFSENDRQCLVRIVVADLVNVHKGCYPPTQAKRALAQALVTEFPRLKNNVSENGWEHYFSSDGQKGFIEWRLMTLRSKLKPHEKKYTKSVEKKTPKGLPKPLNSDLENFNRADMDQKVSTLKLKNPNDTNKSLIVSLMDETREFRRYWINTKHPTITEIFEEYPRLLDYNGELIEREFQAMYPKVADNFISLFPTSYMEKILYYVEKNRADLFSKSSSIKDRNLRALLVLVELLPISNAAMSKINKADRKKKAEQQKKIGSKGKKNQKGKKRKLDEMEDDESLVKKNVFPNEFSLRIVPDGTSIKDFARSVATKEKSNVQPYLITQSGQSVDKTFVQGDGWFISVHPESQPITTFDLLYKTYYVLNGEYPETLKNFYNFIDYFIFNMNVESISMVCSLYTSLSNFNIDSRKKGTDDVFENDSD</sequence>
<evidence type="ECO:0000313" key="2">
    <source>
        <dbReference type="EMBL" id="CAG5102828.1"/>
    </source>
</evidence>
<comment type="caution">
    <text evidence="2">The sequence shown here is derived from an EMBL/GenBank/DDBJ whole genome shotgun (WGS) entry which is preliminary data.</text>
</comment>
<dbReference type="InterPro" id="IPR013761">
    <property type="entry name" value="SAM/pointed_sf"/>
</dbReference>
<feature type="compositionally biased region" description="Basic residues" evidence="1">
    <location>
        <begin position="1013"/>
        <end position="1026"/>
    </location>
</feature>
<dbReference type="OrthoDB" id="8192917at2759"/>
<feature type="region of interest" description="Disordered" evidence="1">
    <location>
        <begin position="999"/>
        <end position="1032"/>
    </location>
</feature>
<feature type="compositionally biased region" description="Basic and acidic residues" evidence="1">
    <location>
        <begin position="838"/>
        <end position="848"/>
    </location>
</feature>
<proteinExistence type="predicted"/>
<reference evidence="2" key="1">
    <citation type="submission" date="2021-04" db="EMBL/GenBank/DDBJ databases">
        <authorList>
            <person name="Chebbi M.A.C M."/>
        </authorList>
    </citation>
    <scope>NUCLEOTIDE SEQUENCE</scope>
</reference>
<keyword evidence="3" id="KW-1185">Reference proteome</keyword>
<dbReference type="Gene3D" id="1.10.150.50">
    <property type="entry name" value="Transcription Factor, Ets-1"/>
    <property type="match status" value="1"/>
</dbReference>
<dbReference type="PANTHER" id="PTHR31025:SF9">
    <property type="entry name" value="SI:DKEY-286J15.1"/>
    <property type="match status" value="1"/>
</dbReference>
<dbReference type="PANTHER" id="PTHR31025">
    <property type="entry name" value="SI:CH211-196P9.1-RELATED"/>
    <property type="match status" value="1"/>
</dbReference>
<accession>A0A8J2HNQ3</accession>
<name>A0A8J2HNQ3_COTCN</name>
<organism evidence="2 3">
    <name type="scientific">Cotesia congregata</name>
    <name type="common">Parasitoid wasp</name>
    <name type="synonym">Apanteles congregatus</name>
    <dbReference type="NCBI Taxonomy" id="51543"/>
    <lineage>
        <taxon>Eukaryota</taxon>
        <taxon>Metazoa</taxon>
        <taxon>Ecdysozoa</taxon>
        <taxon>Arthropoda</taxon>
        <taxon>Hexapoda</taxon>
        <taxon>Insecta</taxon>
        <taxon>Pterygota</taxon>
        <taxon>Neoptera</taxon>
        <taxon>Endopterygota</taxon>
        <taxon>Hymenoptera</taxon>
        <taxon>Apocrita</taxon>
        <taxon>Ichneumonoidea</taxon>
        <taxon>Braconidae</taxon>
        <taxon>Microgastrinae</taxon>
        <taxon>Cotesia</taxon>
    </lineage>
</organism>